<dbReference type="InterPro" id="IPR008210">
    <property type="entry name" value="PEP_carboxykinase_N"/>
</dbReference>
<keyword evidence="4" id="KW-1185">Reference proteome</keyword>
<comment type="caution">
    <text evidence="3">The sequence shown here is derived from an EMBL/GenBank/DDBJ whole genome shotgun (WGS) entry which is preliminary data.</text>
</comment>
<reference evidence="3" key="1">
    <citation type="journal article" date="2021" name="Cell">
        <title>Tracing the genetic footprints of vertebrate landing in non-teleost ray-finned fishes.</title>
        <authorList>
            <person name="Bi X."/>
            <person name="Wang K."/>
            <person name="Yang L."/>
            <person name="Pan H."/>
            <person name="Jiang H."/>
            <person name="Wei Q."/>
            <person name="Fang M."/>
            <person name="Yu H."/>
            <person name="Zhu C."/>
            <person name="Cai Y."/>
            <person name="He Y."/>
            <person name="Gan X."/>
            <person name="Zeng H."/>
            <person name="Yu D."/>
            <person name="Zhu Y."/>
            <person name="Jiang H."/>
            <person name="Qiu Q."/>
            <person name="Yang H."/>
            <person name="Zhang Y.E."/>
            <person name="Wang W."/>
            <person name="Zhu M."/>
            <person name="He S."/>
            <person name="Zhang G."/>
        </authorList>
    </citation>
    <scope>NUCLEOTIDE SEQUENCE</scope>
    <source>
        <strain evidence="3">Pddl_001</strain>
    </source>
</reference>
<dbReference type="PANTHER" id="PTHR11561">
    <property type="entry name" value="PHOSPHOENOLPYRUVATE CARBOXYKINASE"/>
    <property type="match status" value="1"/>
</dbReference>
<accession>A0ABS2Y5G8</accession>
<proteinExistence type="predicted"/>
<comment type="subunit">
    <text evidence="1">Monomer.</text>
</comment>
<dbReference type="Pfam" id="PF17297">
    <property type="entry name" value="PEPCK_N"/>
    <property type="match status" value="1"/>
</dbReference>
<name>A0ABS2Y5G8_POLSP</name>
<evidence type="ECO:0000313" key="4">
    <source>
        <dbReference type="Proteomes" id="UP001166093"/>
    </source>
</evidence>
<dbReference type="InterPro" id="IPR035078">
    <property type="entry name" value="PEP_carboxykinase_GTP_N"/>
</dbReference>
<evidence type="ECO:0000256" key="1">
    <source>
        <dbReference type="ARBA" id="ARBA00011245"/>
    </source>
</evidence>
<gene>
    <name evidence="3" type="primary">Pck1_2</name>
    <name evidence="3" type="ORF">GTO93_0000021</name>
</gene>
<dbReference type="InterPro" id="IPR008209">
    <property type="entry name" value="PEP_carboxykinase_GTP"/>
</dbReference>
<dbReference type="PANTHER" id="PTHR11561:SF11">
    <property type="entry name" value="PHOSPHOENOLPYRUVATE CARBOXYKINASE [GTP], MITOCHONDRIAL"/>
    <property type="match status" value="1"/>
</dbReference>
<dbReference type="Gene3D" id="3.40.449.10">
    <property type="entry name" value="Phosphoenolpyruvate Carboxykinase, domain 1"/>
    <property type="match status" value="1"/>
</dbReference>
<evidence type="ECO:0000313" key="3">
    <source>
        <dbReference type="EMBL" id="MBN3281385.1"/>
    </source>
</evidence>
<protein>
    <submittedName>
        <fullName evidence="3">PCKGC protein</fullName>
    </submittedName>
</protein>
<sequence length="76" mass="8240">MYVIPYSMGPLGSPISKFGVQLTDSPYVVASMGVMTRMGSKVMESLGNGEFVKCLHSLGRPLPLKGGYCNWGHFIL</sequence>
<dbReference type="Proteomes" id="UP001166093">
    <property type="component" value="Unassembled WGS sequence"/>
</dbReference>
<feature type="domain" description="Phosphoenolpyruvate carboxykinase GTP-utilising N-terminal" evidence="2">
    <location>
        <begin position="1"/>
        <end position="67"/>
    </location>
</feature>
<dbReference type="SUPFAM" id="SSF68923">
    <property type="entry name" value="PEP carboxykinase N-terminal domain"/>
    <property type="match status" value="1"/>
</dbReference>
<evidence type="ECO:0000259" key="2">
    <source>
        <dbReference type="Pfam" id="PF17297"/>
    </source>
</evidence>
<organism evidence="3 4">
    <name type="scientific">Polyodon spathula</name>
    <name type="common">North American paddlefish</name>
    <name type="synonym">Squalus spathula</name>
    <dbReference type="NCBI Taxonomy" id="7913"/>
    <lineage>
        <taxon>Eukaryota</taxon>
        <taxon>Metazoa</taxon>
        <taxon>Chordata</taxon>
        <taxon>Craniata</taxon>
        <taxon>Vertebrata</taxon>
        <taxon>Euteleostomi</taxon>
        <taxon>Actinopterygii</taxon>
        <taxon>Chondrostei</taxon>
        <taxon>Acipenseriformes</taxon>
        <taxon>Polyodontidae</taxon>
        <taxon>Polyodon</taxon>
    </lineage>
</organism>
<feature type="non-terminal residue" evidence="3">
    <location>
        <position position="76"/>
    </location>
</feature>
<feature type="non-terminal residue" evidence="3">
    <location>
        <position position="1"/>
    </location>
</feature>
<dbReference type="EMBL" id="JAAWVQ010108176">
    <property type="protein sequence ID" value="MBN3281385.1"/>
    <property type="molecule type" value="Genomic_DNA"/>
</dbReference>